<protein>
    <recommendedName>
        <fullName evidence="3">BZIP domain-containing protein</fullName>
    </recommendedName>
</protein>
<name>A0A8K0WLG6_9HYPO</name>
<evidence type="ECO:0000313" key="2">
    <source>
        <dbReference type="Proteomes" id="UP000813444"/>
    </source>
</evidence>
<keyword evidence="2" id="KW-1185">Reference proteome</keyword>
<reference evidence="1" key="1">
    <citation type="journal article" date="2021" name="Nat. Commun.">
        <title>Genetic determinants of endophytism in the Arabidopsis root mycobiome.</title>
        <authorList>
            <person name="Mesny F."/>
            <person name="Miyauchi S."/>
            <person name="Thiergart T."/>
            <person name="Pickel B."/>
            <person name="Atanasova L."/>
            <person name="Karlsson M."/>
            <person name="Huettel B."/>
            <person name="Barry K.W."/>
            <person name="Haridas S."/>
            <person name="Chen C."/>
            <person name="Bauer D."/>
            <person name="Andreopoulos W."/>
            <person name="Pangilinan J."/>
            <person name="LaButti K."/>
            <person name="Riley R."/>
            <person name="Lipzen A."/>
            <person name="Clum A."/>
            <person name="Drula E."/>
            <person name="Henrissat B."/>
            <person name="Kohler A."/>
            <person name="Grigoriev I.V."/>
            <person name="Martin F.M."/>
            <person name="Hacquard S."/>
        </authorList>
    </citation>
    <scope>NUCLEOTIDE SEQUENCE</scope>
    <source>
        <strain evidence="1">MPI-CAGE-CH-0235</strain>
    </source>
</reference>
<proteinExistence type="predicted"/>
<accession>A0A8K0WLG6</accession>
<sequence length="284" mass="32086">MALKDPQNTMTSIIPHPRTEFQLKDMSQLIEARGKDDDWTGVTDTKRRRRLQTRLNMRAYRRRQALKAESVMSQEEGVPCWDEDKQAVSILPASRALAFSCRTKGVFPRGASASGIIFPLSADHLIILVQLNTLRAFMTNAQLISANHSYDCTEGALRVIAMDDVFDVPPNLKPTALQTMVPHAAWIDAVPHAAWRNNLILWSGKFDEEDFASDLLGGLYEGAAASECEARGVVVWSPVWHPSGWELSEGFLRKWGWMLWGCEGESLEMTNKWRRSRGEDPLRM</sequence>
<evidence type="ECO:0000313" key="1">
    <source>
        <dbReference type="EMBL" id="KAH7305464.1"/>
    </source>
</evidence>
<dbReference type="AlphaFoldDB" id="A0A8K0WLG6"/>
<dbReference type="InterPro" id="IPR021833">
    <property type="entry name" value="DUF3425"/>
</dbReference>
<dbReference type="Pfam" id="PF11905">
    <property type="entry name" value="DUF3425"/>
    <property type="match status" value="1"/>
</dbReference>
<gene>
    <name evidence="1" type="ORF">B0I35DRAFT_443836</name>
</gene>
<dbReference type="OrthoDB" id="2245989at2759"/>
<dbReference type="PANTHER" id="PTHR38116">
    <property type="entry name" value="CHROMOSOME 7, WHOLE GENOME SHOTGUN SEQUENCE"/>
    <property type="match status" value="1"/>
</dbReference>
<dbReference type="EMBL" id="JAGPNK010000018">
    <property type="protein sequence ID" value="KAH7305464.1"/>
    <property type="molecule type" value="Genomic_DNA"/>
</dbReference>
<organism evidence="1 2">
    <name type="scientific">Stachybotrys elegans</name>
    <dbReference type="NCBI Taxonomy" id="80388"/>
    <lineage>
        <taxon>Eukaryota</taxon>
        <taxon>Fungi</taxon>
        <taxon>Dikarya</taxon>
        <taxon>Ascomycota</taxon>
        <taxon>Pezizomycotina</taxon>
        <taxon>Sordariomycetes</taxon>
        <taxon>Hypocreomycetidae</taxon>
        <taxon>Hypocreales</taxon>
        <taxon>Stachybotryaceae</taxon>
        <taxon>Stachybotrys</taxon>
    </lineage>
</organism>
<dbReference type="Proteomes" id="UP000813444">
    <property type="component" value="Unassembled WGS sequence"/>
</dbReference>
<dbReference type="PANTHER" id="PTHR38116:SF1">
    <property type="entry name" value="BZIP DOMAIN-CONTAINING PROTEIN"/>
    <property type="match status" value="1"/>
</dbReference>
<evidence type="ECO:0008006" key="3">
    <source>
        <dbReference type="Google" id="ProtNLM"/>
    </source>
</evidence>
<comment type="caution">
    <text evidence="1">The sequence shown here is derived from an EMBL/GenBank/DDBJ whole genome shotgun (WGS) entry which is preliminary data.</text>
</comment>